<reference evidence="1 2" key="1">
    <citation type="submission" date="2014-04" db="EMBL/GenBank/DDBJ databases">
        <authorList>
            <consortium name="DOE Joint Genome Institute"/>
            <person name="Kuo A."/>
            <person name="Tarkka M."/>
            <person name="Buscot F."/>
            <person name="Kohler A."/>
            <person name="Nagy L.G."/>
            <person name="Floudas D."/>
            <person name="Copeland A."/>
            <person name="Barry K.W."/>
            <person name="Cichocki N."/>
            <person name="Veneault-Fourrey C."/>
            <person name="LaButti K."/>
            <person name="Lindquist E.A."/>
            <person name="Lipzen A."/>
            <person name="Lundell T."/>
            <person name="Morin E."/>
            <person name="Murat C."/>
            <person name="Sun H."/>
            <person name="Tunlid A."/>
            <person name="Henrissat B."/>
            <person name="Grigoriev I.V."/>
            <person name="Hibbett D.S."/>
            <person name="Martin F."/>
            <person name="Nordberg H.P."/>
            <person name="Cantor M.N."/>
            <person name="Hua S.X."/>
        </authorList>
    </citation>
    <scope>NUCLEOTIDE SEQUENCE [LARGE SCALE GENOMIC DNA]</scope>
    <source>
        <strain evidence="1 2">F 1598</strain>
    </source>
</reference>
<proteinExistence type="predicted"/>
<evidence type="ECO:0000313" key="1">
    <source>
        <dbReference type="EMBL" id="KIM86798.1"/>
    </source>
</evidence>
<dbReference type="Proteomes" id="UP000054166">
    <property type="component" value="Unassembled WGS sequence"/>
</dbReference>
<protein>
    <submittedName>
        <fullName evidence="1">Uncharacterized protein</fullName>
    </submittedName>
</protein>
<accession>A0A0C3BK95</accession>
<reference evidence="2" key="2">
    <citation type="submission" date="2015-01" db="EMBL/GenBank/DDBJ databases">
        <title>Evolutionary Origins and Diversification of the Mycorrhizal Mutualists.</title>
        <authorList>
            <consortium name="DOE Joint Genome Institute"/>
            <consortium name="Mycorrhizal Genomics Consortium"/>
            <person name="Kohler A."/>
            <person name="Kuo A."/>
            <person name="Nagy L.G."/>
            <person name="Floudas D."/>
            <person name="Copeland A."/>
            <person name="Barry K.W."/>
            <person name="Cichocki N."/>
            <person name="Veneault-Fourrey C."/>
            <person name="LaButti K."/>
            <person name="Lindquist E.A."/>
            <person name="Lipzen A."/>
            <person name="Lundell T."/>
            <person name="Morin E."/>
            <person name="Murat C."/>
            <person name="Riley R."/>
            <person name="Ohm R."/>
            <person name="Sun H."/>
            <person name="Tunlid A."/>
            <person name="Henrissat B."/>
            <person name="Grigoriev I.V."/>
            <person name="Hibbett D.S."/>
            <person name="Martin F."/>
        </authorList>
    </citation>
    <scope>NUCLEOTIDE SEQUENCE [LARGE SCALE GENOMIC DNA]</scope>
    <source>
        <strain evidence="2">F 1598</strain>
    </source>
</reference>
<dbReference type="HOGENOM" id="CLU_1185411_0_0_1"/>
<keyword evidence="2" id="KW-1185">Reference proteome</keyword>
<dbReference type="EMBL" id="KN832981">
    <property type="protein sequence ID" value="KIM86798.1"/>
    <property type="molecule type" value="Genomic_DNA"/>
</dbReference>
<evidence type="ECO:0000313" key="2">
    <source>
        <dbReference type="Proteomes" id="UP000054166"/>
    </source>
</evidence>
<dbReference type="AlphaFoldDB" id="A0A0C3BK95"/>
<gene>
    <name evidence="1" type="ORF">PILCRDRAFT_816051</name>
</gene>
<name>A0A0C3BK95_PILCF</name>
<dbReference type="InParanoid" id="A0A0C3BK95"/>
<dbReference type="OrthoDB" id="3300047at2759"/>
<organism evidence="1 2">
    <name type="scientific">Piloderma croceum (strain F 1598)</name>
    <dbReference type="NCBI Taxonomy" id="765440"/>
    <lineage>
        <taxon>Eukaryota</taxon>
        <taxon>Fungi</taxon>
        <taxon>Dikarya</taxon>
        <taxon>Basidiomycota</taxon>
        <taxon>Agaricomycotina</taxon>
        <taxon>Agaricomycetes</taxon>
        <taxon>Agaricomycetidae</taxon>
        <taxon>Atheliales</taxon>
        <taxon>Atheliaceae</taxon>
        <taxon>Piloderma</taxon>
    </lineage>
</organism>
<sequence length="234" mass="25717">MASFTTEHIHSSISTESVGHAAAYRVVPEAQYICCSLSHGVPLVAPSPGVRPYNDELPHASIGQKVMVRRFDFASKENNGLGTWRSNRSGTIVDCGLTATSAHRTILHYVVAFNTPTGWKRATFFPCFGEISNANGTWPVVTPRQVRRNWEASRMVYAAISSDELGFKGKPKMIWAPALANSPANDALIEVLTMAGPAPRQTKYVQFVWPYLPRSAAILRSRGQEVLDGEPTWS</sequence>